<evidence type="ECO:0000256" key="1">
    <source>
        <dbReference type="SAM" id="MobiDB-lite"/>
    </source>
</evidence>
<feature type="compositionally biased region" description="Basic residues" evidence="1">
    <location>
        <begin position="172"/>
        <end position="187"/>
    </location>
</feature>
<reference evidence="2 3" key="1">
    <citation type="submission" date="2018-08" db="EMBL/GenBank/DDBJ databases">
        <title>Genomic investigation of the strawberry pathogen Phytophthora fragariae indicates pathogenicity is determined by transcriptional variation in three key races.</title>
        <authorList>
            <person name="Adams T.M."/>
            <person name="Armitage A.D."/>
            <person name="Sobczyk M.K."/>
            <person name="Bates H.J."/>
            <person name="Dunwell J.M."/>
            <person name="Nellist C.F."/>
            <person name="Harrison R.J."/>
        </authorList>
    </citation>
    <scope>NUCLEOTIDE SEQUENCE [LARGE SCALE GENOMIC DNA]</scope>
    <source>
        <strain evidence="2 3">NOV-71</strain>
    </source>
</reference>
<accession>A0A6A3PPR0</accession>
<feature type="region of interest" description="Disordered" evidence="1">
    <location>
        <begin position="1"/>
        <end position="38"/>
    </location>
</feature>
<feature type="compositionally biased region" description="Low complexity" evidence="1">
    <location>
        <begin position="159"/>
        <end position="171"/>
    </location>
</feature>
<dbReference type="AlphaFoldDB" id="A0A6A3PPR0"/>
<feature type="region of interest" description="Disordered" evidence="1">
    <location>
        <begin position="53"/>
        <end position="72"/>
    </location>
</feature>
<feature type="compositionally biased region" description="Polar residues" evidence="1">
    <location>
        <begin position="17"/>
        <end position="27"/>
    </location>
</feature>
<dbReference type="Proteomes" id="UP000441208">
    <property type="component" value="Unassembled WGS sequence"/>
</dbReference>
<gene>
    <name evidence="2" type="ORF">PF007_g30631</name>
</gene>
<sequence>MGAPPRSATESCRARPTESTASSSSMLRSHGPDSDGTKTLAEDAVTAVALHVQSTPEDQLLPTDEQDKDKVKKPVKAKKAAVAAAPPTKVLFLDGVRGLAAMLVVTQLSCTRRRHLQPSQIQFSINCYPENTRGNDERSLVPPRLRSPMSSIYPDARSRTGSGSSQSTWSSQRHKGGPLYQGRHRRCGGGGDAGARYSSTRR</sequence>
<evidence type="ECO:0000313" key="3">
    <source>
        <dbReference type="Proteomes" id="UP000441208"/>
    </source>
</evidence>
<protein>
    <submittedName>
        <fullName evidence="2">Uncharacterized protein</fullName>
    </submittedName>
</protein>
<evidence type="ECO:0000313" key="2">
    <source>
        <dbReference type="EMBL" id="KAE9060387.1"/>
    </source>
</evidence>
<organism evidence="2 3">
    <name type="scientific">Phytophthora fragariae</name>
    <dbReference type="NCBI Taxonomy" id="53985"/>
    <lineage>
        <taxon>Eukaryota</taxon>
        <taxon>Sar</taxon>
        <taxon>Stramenopiles</taxon>
        <taxon>Oomycota</taxon>
        <taxon>Peronosporomycetes</taxon>
        <taxon>Peronosporales</taxon>
        <taxon>Peronosporaceae</taxon>
        <taxon>Phytophthora</taxon>
    </lineage>
</organism>
<comment type="caution">
    <text evidence="2">The sequence shown here is derived from an EMBL/GenBank/DDBJ whole genome shotgun (WGS) entry which is preliminary data.</text>
</comment>
<name>A0A6A3PPR0_9STRA</name>
<dbReference type="EMBL" id="QXFZ01005653">
    <property type="protein sequence ID" value="KAE9060387.1"/>
    <property type="molecule type" value="Genomic_DNA"/>
</dbReference>
<feature type="region of interest" description="Disordered" evidence="1">
    <location>
        <begin position="132"/>
        <end position="202"/>
    </location>
</feature>
<proteinExistence type="predicted"/>